<dbReference type="OMA" id="SSKMEVW"/>
<organism evidence="1 2">
    <name type="scientific">Fusarium oxysporum f. sp. cubense (strain race 1)</name>
    <name type="common">Panama disease fungus</name>
    <dbReference type="NCBI Taxonomy" id="1229664"/>
    <lineage>
        <taxon>Eukaryota</taxon>
        <taxon>Fungi</taxon>
        <taxon>Dikarya</taxon>
        <taxon>Ascomycota</taxon>
        <taxon>Pezizomycotina</taxon>
        <taxon>Sordariomycetes</taxon>
        <taxon>Hypocreomycetidae</taxon>
        <taxon>Hypocreales</taxon>
        <taxon>Nectriaceae</taxon>
        <taxon>Fusarium</taxon>
        <taxon>Fusarium oxysporum species complex</taxon>
    </lineage>
</organism>
<accession>N4UZQ3</accession>
<dbReference type="HOGENOM" id="CLU_1713304_0_0_1"/>
<evidence type="ECO:0000313" key="1">
    <source>
        <dbReference type="EMBL" id="ENH75600.1"/>
    </source>
</evidence>
<name>N4UZQ3_FUSC1</name>
<dbReference type="Proteomes" id="UP000016928">
    <property type="component" value="Unassembled WGS sequence"/>
</dbReference>
<reference evidence="2" key="1">
    <citation type="submission" date="2012-09" db="EMBL/GenBank/DDBJ databases">
        <title>Genome sequencing and comparative transcriptomics of race 1 and race 4 of banana pathogen: Fusarium oxysporum f. sp. cubense.</title>
        <authorList>
            <person name="Fang X."/>
            <person name="Huang J."/>
        </authorList>
    </citation>
    <scope>NUCLEOTIDE SEQUENCE [LARGE SCALE GENOMIC DNA]</scope>
    <source>
        <strain evidence="2">race 1</strain>
    </source>
</reference>
<gene>
    <name evidence="1" type="ORF">FOC1_g10001617</name>
</gene>
<dbReference type="AlphaFoldDB" id="N4UZQ3"/>
<evidence type="ECO:0000313" key="2">
    <source>
        <dbReference type="Proteomes" id="UP000016928"/>
    </source>
</evidence>
<dbReference type="EMBL" id="KB729964">
    <property type="protein sequence ID" value="ENH75600.1"/>
    <property type="molecule type" value="Genomic_DNA"/>
</dbReference>
<proteinExistence type="predicted"/>
<protein>
    <submittedName>
        <fullName evidence="1">Uncharacterized protein</fullName>
    </submittedName>
</protein>
<dbReference type="VEuPathDB" id="FungiDB:FOC1_g10001617"/>
<reference evidence="2" key="2">
    <citation type="journal article" date="2014" name="PLoS ONE">
        <title>Genome and Transcriptome Analysis of the Fungal Pathogen Fusarium oxysporum f. sp. cubense Causing Banana Vascular Wilt Disease.</title>
        <authorList>
            <person name="Guo L."/>
            <person name="Han L."/>
            <person name="Yang L."/>
            <person name="Zeng H."/>
            <person name="Fan D."/>
            <person name="Zhu Y."/>
            <person name="Feng Y."/>
            <person name="Wang G."/>
            <person name="Peng C."/>
            <person name="Jiang X."/>
            <person name="Zhou D."/>
            <person name="Ni P."/>
            <person name="Liang C."/>
            <person name="Liu L."/>
            <person name="Wang J."/>
            <person name="Mao C."/>
            <person name="Fang X."/>
            <person name="Peng M."/>
            <person name="Huang J."/>
        </authorList>
    </citation>
    <scope>NUCLEOTIDE SEQUENCE [LARGE SCALE GENOMIC DNA]</scope>
    <source>
        <strain evidence="2">race 1</strain>
    </source>
</reference>
<sequence>MQVVVSTSGGLEKDETKDSLKGSLMVVLIPFEGFDESLECKTIVMLEITVNIRSGCVEVGVRLQMLGSNTKAAVKNTFHQVIQQNLIFVIILSRILQVWRGTCSRCSHFDTVLRIKALMVDHKKRWDSKMSSSKMEVWMKPERYNSSTVIRKL</sequence>